<evidence type="ECO:0000313" key="1">
    <source>
        <dbReference type="EMBL" id="KAF7260521.1"/>
    </source>
</evidence>
<dbReference type="OrthoDB" id="44736at2759"/>
<protein>
    <submittedName>
        <fullName evidence="1">Uncharacterized protein</fullName>
    </submittedName>
</protein>
<sequence length="193" mass="22164">MCLGQEEQRLTVNVWHNAILLLHYLAKRQLKPTGSLFSTLLHSMTWSPSHPHRRITGVAAPFRDSQSRQWNEYAIGCTKSNGTDAYEDPKLKNIQQTELLIDLKQAILMTVRHFRQCDPQHADATTQADYSIESHGLDLETYVRTVRHFRQCDPQHADATTQADYSIESHGLDLETYVRVSLFAFTFCAFIID</sequence>
<dbReference type="AlphaFoldDB" id="A0A8S9Z5U0"/>
<dbReference type="EMBL" id="JTDE01000717">
    <property type="protein sequence ID" value="KAF7260521.1"/>
    <property type="molecule type" value="Genomic_DNA"/>
</dbReference>
<reference evidence="1" key="1">
    <citation type="submission" date="2019-07" db="EMBL/GenBank/DDBJ databases">
        <title>Annotation for the trematode Paragonimus miyazaki's.</title>
        <authorList>
            <person name="Choi Y.-J."/>
        </authorList>
    </citation>
    <scope>NUCLEOTIDE SEQUENCE</scope>
    <source>
        <strain evidence="1">Japan</strain>
    </source>
</reference>
<evidence type="ECO:0000313" key="2">
    <source>
        <dbReference type="Proteomes" id="UP000822476"/>
    </source>
</evidence>
<proteinExistence type="predicted"/>
<comment type="caution">
    <text evidence="1">The sequence shown here is derived from an EMBL/GenBank/DDBJ whole genome shotgun (WGS) entry which is preliminary data.</text>
</comment>
<keyword evidence="2" id="KW-1185">Reference proteome</keyword>
<name>A0A8S9Z5U0_9TREM</name>
<organism evidence="1 2">
    <name type="scientific">Paragonimus skrjabini miyazakii</name>
    <dbReference type="NCBI Taxonomy" id="59628"/>
    <lineage>
        <taxon>Eukaryota</taxon>
        <taxon>Metazoa</taxon>
        <taxon>Spiralia</taxon>
        <taxon>Lophotrochozoa</taxon>
        <taxon>Platyhelminthes</taxon>
        <taxon>Trematoda</taxon>
        <taxon>Digenea</taxon>
        <taxon>Plagiorchiida</taxon>
        <taxon>Troglotremata</taxon>
        <taxon>Troglotrematidae</taxon>
        <taxon>Paragonimus</taxon>
    </lineage>
</organism>
<accession>A0A8S9Z5U0</accession>
<dbReference type="Proteomes" id="UP000822476">
    <property type="component" value="Unassembled WGS sequence"/>
</dbReference>
<gene>
    <name evidence="1" type="ORF">EG68_02370</name>
</gene>